<comment type="caution">
    <text evidence="1">The sequence shown here is derived from an EMBL/GenBank/DDBJ whole genome shotgun (WGS) entry which is preliminary data.</text>
</comment>
<dbReference type="Proteomes" id="UP001212997">
    <property type="component" value="Unassembled WGS sequence"/>
</dbReference>
<sequence>MNFTLSTEEILLVARKATAAFASYGLYSCLCGGVGCVLYGCQRTPSDVDLVVMTDRYDQEELKRMLVRKDGDFYLTPSRKIGATYKIVYCRLDQRSFKTCKVDVLTPGIMNIPHIANDRIIQARSIPIMPFIPLLLLKLQAWSDHRNSTRFDMRSKQYRDVSDIKELLAIGARRQEKLESAQWLPESFLSAATRRIIDFGMYYPECKKDWGTIGFTIPVFSNTGERVQSYHRFG</sequence>
<evidence type="ECO:0000313" key="1">
    <source>
        <dbReference type="EMBL" id="KAJ3475016.1"/>
    </source>
</evidence>
<evidence type="ECO:0000313" key="2">
    <source>
        <dbReference type="Proteomes" id="UP001212997"/>
    </source>
</evidence>
<organism evidence="1 2">
    <name type="scientific">Meripilus lineatus</name>
    <dbReference type="NCBI Taxonomy" id="2056292"/>
    <lineage>
        <taxon>Eukaryota</taxon>
        <taxon>Fungi</taxon>
        <taxon>Dikarya</taxon>
        <taxon>Basidiomycota</taxon>
        <taxon>Agaricomycotina</taxon>
        <taxon>Agaricomycetes</taxon>
        <taxon>Polyporales</taxon>
        <taxon>Meripilaceae</taxon>
        <taxon>Meripilus</taxon>
    </lineage>
</organism>
<dbReference type="Gene3D" id="3.30.460.40">
    <property type="match status" value="1"/>
</dbReference>
<gene>
    <name evidence="1" type="ORF">NLI96_g12113</name>
</gene>
<dbReference type="AlphaFoldDB" id="A0AAD5UVE3"/>
<reference evidence="1" key="1">
    <citation type="submission" date="2022-07" db="EMBL/GenBank/DDBJ databases">
        <title>Genome Sequence of Physisporinus lineatus.</title>
        <authorList>
            <person name="Buettner E."/>
        </authorList>
    </citation>
    <scope>NUCLEOTIDE SEQUENCE</scope>
    <source>
        <strain evidence="1">VT162</strain>
    </source>
</reference>
<protein>
    <submittedName>
        <fullName evidence="1">Uncharacterized protein</fullName>
    </submittedName>
</protein>
<dbReference type="InterPro" id="IPR043519">
    <property type="entry name" value="NT_sf"/>
</dbReference>
<accession>A0AAD5UVE3</accession>
<name>A0AAD5UVE3_9APHY</name>
<proteinExistence type="predicted"/>
<dbReference type="SUPFAM" id="SSF81301">
    <property type="entry name" value="Nucleotidyltransferase"/>
    <property type="match status" value="1"/>
</dbReference>
<dbReference type="EMBL" id="JANAWD010000933">
    <property type="protein sequence ID" value="KAJ3475016.1"/>
    <property type="molecule type" value="Genomic_DNA"/>
</dbReference>
<keyword evidence="2" id="KW-1185">Reference proteome</keyword>